<dbReference type="EMBL" id="BTGU01000027">
    <property type="protein sequence ID" value="GMN47993.1"/>
    <property type="molecule type" value="Genomic_DNA"/>
</dbReference>
<keyword evidence="2" id="KW-1185">Reference proteome</keyword>
<gene>
    <name evidence="1" type="ORF">TIFTF001_017168</name>
</gene>
<protein>
    <submittedName>
        <fullName evidence="1">Uncharacterized protein</fullName>
    </submittedName>
</protein>
<name>A0AA88D6R9_FICCA</name>
<accession>A0AA88D6R9</accession>
<dbReference type="Proteomes" id="UP001187192">
    <property type="component" value="Unassembled WGS sequence"/>
</dbReference>
<organism evidence="1 2">
    <name type="scientific">Ficus carica</name>
    <name type="common">Common fig</name>
    <dbReference type="NCBI Taxonomy" id="3494"/>
    <lineage>
        <taxon>Eukaryota</taxon>
        <taxon>Viridiplantae</taxon>
        <taxon>Streptophyta</taxon>
        <taxon>Embryophyta</taxon>
        <taxon>Tracheophyta</taxon>
        <taxon>Spermatophyta</taxon>
        <taxon>Magnoliopsida</taxon>
        <taxon>eudicotyledons</taxon>
        <taxon>Gunneridae</taxon>
        <taxon>Pentapetalae</taxon>
        <taxon>rosids</taxon>
        <taxon>fabids</taxon>
        <taxon>Rosales</taxon>
        <taxon>Moraceae</taxon>
        <taxon>Ficeae</taxon>
        <taxon>Ficus</taxon>
    </lineage>
</organism>
<dbReference type="AlphaFoldDB" id="A0AA88D6R9"/>
<proteinExistence type="predicted"/>
<evidence type="ECO:0000313" key="2">
    <source>
        <dbReference type="Proteomes" id="UP001187192"/>
    </source>
</evidence>
<comment type="caution">
    <text evidence="1">The sequence shown here is derived from an EMBL/GenBank/DDBJ whole genome shotgun (WGS) entry which is preliminary data.</text>
</comment>
<reference evidence="1" key="1">
    <citation type="submission" date="2023-07" db="EMBL/GenBank/DDBJ databases">
        <title>draft genome sequence of fig (Ficus carica).</title>
        <authorList>
            <person name="Takahashi T."/>
            <person name="Nishimura K."/>
        </authorList>
    </citation>
    <scope>NUCLEOTIDE SEQUENCE</scope>
</reference>
<evidence type="ECO:0000313" key="1">
    <source>
        <dbReference type="EMBL" id="GMN47993.1"/>
    </source>
</evidence>
<sequence length="176" mass="19771">MSQFFSVSGEPVPLCLRRLPHVYSPSPTRERRCRCRCCCRREVAIIAAAFLHREILASVSFDLLRVNSLVARRREHNLQTSLLGLRDGSAMIGNSRNKIRTVTSLKAWFLPPSLSLLPPWSSSIRWVIPCSHVRVFANAISKGVDKGFASALQRSTTRRLPDVAISLAAVLRHNLR</sequence>